<sequence length="126" mass="13737">MVENFPKFDGRSTTKAEGWSSSARLGGGQVCSAWATASVEGCCGCRLGDGHTVIDRPFQEDNEVMEENGVETMTMKGVNVNGNDGSNIQENLKTSQEIYKEQLVDKEDAFVSDVGFLASAKAFMWR</sequence>
<name>A0A5J5BZ70_9ASTE</name>
<keyword evidence="3" id="KW-1185">Reference proteome</keyword>
<feature type="region of interest" description="Disordered" evidence="1">
    <location>
        <begin position="1"/>
        <end position="25"/>
    </location>
</feature>
<organism evidence="2 3">
    <name type="scientific">Nyssa sinensis</name>
    <dbReference type="NCBI Taxonomy" id="561372"/>
    <lineage>
        <taxon>Eukaryota</taxon>
        <taxon>Viridiplantae</taxon>
        <taxon>Streptophyta</taxon>
        <taxon>Embryophyta</taxon>
        <taxon>Tracheophyta</taxon>
        <taxon>Spermatophyta</taxon>
        <taxon>Magnoliopsida</taxon>
        <taxon>eudicotyledons</taxon>
        <taxon>Gunneridae</taxon>
        <taxon>Pentapetalae</taxon>
        <taxon>asterids</taxon>
        <taxon>Cornales</taxon>
        <taxon>Nyssaceae</taxon>
        <taxon>Nyssa</taxon>
    </lineage>
</organism>
<dbReference type="Proteomes" id="UP000325577">
    <property type="component" value="Linkage Group LG1"/>
</dbReference>
<gene>
    <name evidence="2" type="ORF">F0562_002680</name>
</gene>
<evidence type="ECO:0000256" key="1">
    <source>
        <dbReference type="SAM" id="MobiDB-lite"/>
    </source>
</evidence>
<reference evidence="2 3" key="1">
    <citation type="submission" date="2019-09" db="EMBL/GenBank/DDBJ databases">
        <title>A chromosome-level genome assembly of the Chinese tupelo Nyssa sinensis.</title>
        <authorList>
            <person name="Yang X."/>
            <person name="Kang M."/>
            <person name="Yang Y."/>
            <person name="Xiong H."/>
            <person name="Wang M."/>
            <person name="Zhang Z."/>
            <person name="Wang Z."/>
            <person name="Wu H."/>
            <person name="Ma T."/>
            <person name="Liu J."/>
            <person name="Xi Z."/>
        </authorList>
    </citation>
    <scope>NUCLEOTIDE SEQUENCE [LARGE SCALE GENOMIC DNA]</scope>
    <source>
        <strain evidence="2">J267</strain>
        <tissue evidence="2">Leaf</tissue>
    </source>
</reference>
<evidence type="ECO:0000313" key="3">
    <source>
        <dbReference type="Proteomes" id="UP000325577"/>
    </source>
</evidence>
<feature type="compositionally biased region" description="Basic and acidic residues" evidence="1">
    <location>
        <begin position="1"/>
        <end position="14"/>
    </location>
</feature>
<dbReference type="EMBL" id="CM018032">
    <property type="protein sequence ID" value="KAA8546581.1"/>
    <property type="molecule type" value="Genomic_DNA"/>
</dbReference>
<accession>A0A5J5BZ70</accession>
<proteinExistence type="predicted"/>
<protein>
    <submittedName>
        <fullName evidence="2">Uncharacterized protein</fullName>
    </submittedName>
</protein>
<evidence type="ECO:0000313" key="2">
    <source>
        <dbReference type="EMBL" id="KAA8546581.1"/>
    </source>
</evidence>
<dbReference type="AlphaFoldDB" id="A0A5J5BZ70"/>